<dbReference type="InterPro" id="IPR031833">
    <property type="entry name" value="DUF4748"/>
</dbReference>
<feature type="region of interest" description="Disordered" evidence="1">
    <location>
        <begin position="34"/>
        <end position="129"/>
    </location>
</feature>
<dbReference type="Pfam" id="PF15932">
    <property type="entry name" value="DUF4748"/>
    <property type="match status" value="1"/>
</dbReference>
<feature type="compositionally biased region" description="Basic and acidic residues" evidence="1">
    <location>
        <begin position="34"/>
        <end position="61"/>
    </location>
</feature>
<sequence>MNTRASVAYGWGILCLAGGGAYYFAKRSINSDRAERAMAEEKRRQQRERMRVTETASRDARLGSGASSATTSGKKKAPAPNAEKVQTSDPAPVEHAGGKEAGDPAAVEHDEGKFESKAPYRSRKGDRFS</sequence>
<dbReference type="PANTHER" id="PTHR41800">
    <property type="entry name" value="EXPRESSED PROTEIN"/>
    <property type="match status" value="1"/>
</dbReference>
<keyword evidence="2" id="KW-0472">Membrane</keyword>
<feature type="compositionally biased region" description="Basic and acidic residues" evidence="1">
    <location>
        <begin position="96"/>
        <end position="129"/>
    </location>
</feature>
<evidence type="ECO:0000256" key="1">
    <source>
        <dbReference type="SAM" id="MobiDB-lite"/>
    </source>
</evidence>
<proteinExistence type="predicted"/>
<dbReference type="PANTHER" id="PTHR41800:SF1">
    <property type="entry name" value="EXPRESSED PROTEIN"/>
    <property type="match status" value="1"/>
</dbReference>
<dbReference type="Proteomes" id="UP001337655">
    <property type="component" value="Unassembled WGS sequence"/>
</dbReference>
<keyword evidence="4" id="KW-1185">Reference proteome</keyword>
<name>A0AAV9P0J7_9PEZI</name>
<comment type="caution">
    <text evidence="3">The sequence shown here is derived from an EMBL/GenBank/DDBJ whole genome shotgun (WGS) entry which is preliminary data.</text>
</comment>
<evidence type="ECO:0000256" key="2">
    <source>
        <dbReference type="SAM" id="Phobius"/>
    </source>
</evidence>
<dbReference type="EMBL" id="JAVRRT010000019">
    <property type="protein sequence ID" value="KAK5164542.1"/>
    <property type="molecule type" value="Genomic_DNA"/>
</dbReference>
<evidence type="ECO:0000313" key="3">
    <source>
        <dbReference type="EMBL" id="KAK5164542.1"/>
    </source>
</evidence>
<feature type="compositionally biased region" description="Low complexity" evidence="1">
    <location>
        <begin position="63"/>
        <end position="72"/>
    </location>
</feature>
<feature type="transmembrane region" description="Helical" evidence="2">
    <location>
        <begin position="6"/>
        <end position="25"/>
    </location>
</feature>
<keyword evidence="2" id="KW-0812">Transmembrane</keyword>
<organism evidence="3 4">
    <name type="scientific">Saxophila tyrrhenica</name>
    <dbReference type="NCBI Taxonomy" id="1690608"/>
    <lineage>
        <taxon>Eukaryota</taxon>
        <taxon>Fungi</taxon>
        <taxon>Dikarya</taxon>
        <taxon>Ascomycota</taxon>
        <taxon>Pezizomycotina</taxon>
        <taxon>Dothideomycetes</taxon>
        <taxon>Dothideomycetidae</taxon>
        <taxon>Mycosphaerellales</taxon>
        <taxon>Extremaceae</taxon>
        <taxon>Saxophila</taxon>
    </lineage>
</organism>
<dbReference type="RefSeq" id="XP_064654790.1">
    <property type="nucleotide sequence ID" value="XM_064806974.1"/>
</dbReference>
<accession>A0AAV9P0J7</accession>
<reference evidence="3 4" key="1">
    <citation type="submission" date="2023-08" db="EMBL/GenBank/DDBJ databases">
        <title>Black Yeasts Isolated from many extreme environments.</title>
        <authorList>
            <person name="Coleine C."/>
            <person name="Stajich J.E."/>
            <person name="Selbmann L."/>
        </authorList>
    </citation>
    <scope>NUCLEOTIDE SEQUENCE [LARGE SCALE GENOMIC DNA]</scope>
    <source>
        <strain evidence="3 4">CCFEE 5935</strain>
    </source>
</reference>
<gene>
    <name evidence="3" type="ORF">LTR77_009748</name>
</gene>
<dbReference type="AlphaFoldDB" id="A0AAV9P0J7"/>
<evidence type="ECO:0000313" key="4">
    <source>
        <dbReference type="Proteomes" id="UP001337655"/>
    </source>
</evidence>
<dbReference type="GeneID" id="89931078"/>
<protein>
    <submittedName>
        <fullName evidence="3">Uncharacterized protein</fullName>
    </submittedName>
</protein>
<keyword evidence="2" id="KW-1133">Transmembrane helix</keyword>